<evidence type="ECO:0000313" key="1">
    <source>
        <dbReference type="EMBL" id="MDR7666389.1"/>
    </source>
</evidence>
<dbReference type="EMBL" id="JAVKPK010000048">
    <property type="protein sequence ID" value="MDR7666389.1"/>
    <property type="molecule type" value="Genomic_DNA"/>
</dbReference>
<name>A0ABU2D349_9EURY</name>
<protein>
    <submittedName>
        <fullName evidence="1">Follicular epithelium yolk protein subunit</fullName>
    </submittedName>
</protein>
<evidence type="ECO:0000313" key="2">
    <source>
        <dbReference type="Proteomes" id="UP001246244"/>
    </source>
</evidence>
<organism evidence="1 2">
    <name type="scientific">Methanosarcina baikalica</name>
    <dbReference type="NCBI Taxonomy" id="3073890"/>
    <lineage>
        <taxon>Archaea</taxon>
        <taxon>Methanobacteriati</taxon>
        <taxon>Methanobacteriota</taxon>
        <taxon>Stenosarchaea group</taxon>
        <taxon>Methanomicrobia</taxon>
        <taxon>Methanosarcinales</taxon>
        <taxon>Methanosarcinaceae</taxon>
        <taxon>Methanosarcina</taxon>
    </lineage>
</organism>
<gene>
    <name evidence="1" type="ORF">RG963_11480</name>
</gene>
<accession>A0ABU2D349</accession>
<dbReference type="SUPFAM" id="SSF56973">
    <property type="entry name" value="Aerolisin/ETX pore-forming domain"/>
    <property type="match status" value="1"/>
</dbReference>
<dbReference type="Gene3D" id="2.170.15.10">
    <property type="entry name" value="Proaerolysin, chain A, domain 3"/>
    <property type="match status" value="1"/>
</dbReference>
<dbReference type="CDD" id="cd20235">
    <property type="entry name" value="PFM_spherulin-2a-like"/>
    <property type="match status" value="1"/>
</dbReference>
<reference evidence="2" key="1">
    <citation type="submission" date="2023-07" db="EMBL/GenBank/DDBJ databases">
        <title>Whole-genome sequencing of a new Methanosarcina sp. Z-7115.</title>
        <authorList>
            <person name="Zhilina T.N."/>
            <person name="Merkel A.Y."/>
        </authorList>
    </citation>
    <scope>NUCLEOTIDE SEQUENCE [LARGE SCALE GENOMIC DNA]</scope>
    <source>
        <strain evidence="2">Z-7115</strain>
    </source>
</reference>
<proteinExistence type="predicted"/>
<comment type="caution">
    <text evidence="1">The sequence shown here is derived from an EMBL/GenBank/DDBJ whole genome shotgun (WGS) entry which is preliminary data.</text>
</comment>
<dbReference type="RefSeq" id="WP_310576417.1">
    <property type="nucleotide sequence ID" value="NZ_JAVKPK010000048.1"/>
</dbReference>
<sequence>MGNEIMGIEIKINAGADAATSSVSATGRLWHVITDKERKSFGVEDAALCKAVEKFFGRYPNDAFLHGPTNSDWNQLYETYGWPEVNTVLWVQSATIMGITTEPVIVATKTFTNNSTKKATFDASISDQVSNTIESNWSESNTLEVKQMIKYECGFLGSGGGGETSISYSHSWGEGGSESKEVTVGSTSGVTVELDPKESIEAVLTANRGVMKVRIVYIAVLSGAIALNYNPRYKEHHFHQLNVDSVMRTSGIPNSQTFTEDIEVGYYSSSKIEIRDPLGKLKGMVSSADKAAPLRI</sequence>
<dbReference type="Proteomes" id="UP001246244">
    <property type="component" value="Unassembled WGS sequence"/>
</dbReference>
<keyword evidence="2" id="KW-1185">Reference proteome</keyword>